<proteinExistence type="predicted"/>
<feature type="compositionally biased region" description="Basic and acidic residues" evidence="1">
    <location>
        <begin position="33"/>
        <end position="42"/>
    </location>
</feature>
<sequence length="42" mass="4655">MDDMGNGGRGRAPRWTRLGSPALEEVNSGSQDTEFRVATEFR</sequence>
<comment type="caution">
    <text evidence="2">The sequence shown here is derived from an EMBL/GenBank/DDBJ whole genome shotgun (WGS) entry which is preliminary data.</text>
</comment>
<dbReference type="Proteomes" id="UP000638648">
    <property type="component" value="Unassembled WGS sequence"/>
</dbReference>
<dbReference type="EMBL" id="JADBEM010000001">
    <property type="protein sequence ID" value="MBE1612466.1"/>
    <property type="molecule type" value="Genomic_DNA"/>
</dbReference>
<evidence type="ECO:0000256" key="1">
    <source>
        <dbReference type="SAM" id="MobiDB-lite"/>
    </source>
</evidence>
<evidence type="ECO:0000313" key="3">
    <source>
        <dbReference type="Proteomes" id="UP000638648"/>
    </source>
</evidence>
<keyword evidence="3" id="KW-1185">Reference proteome</keyword>
<reference evidence="2" key="1">
    <citation type="submission" date="2020-10" db="EMBL/GenBank/DDBJ databases">
        <title>Sequencing the genomes of 1000 actinobacteria strains.</title>
        <authorList>
            <person name="Klenk H.-P."/>
        </authorList>
    </citation>
    <scope>NUCLEOTIDE SEQUENCE</scope>
    <source>
        <strain evidence="2">DSM 45354</strain>
    </source>
</reference>
<name>A0A927RPT9_9ACTN</name>
<evidence type="ECO:0000313" key="2">
    <source>
        <dbReference type="EMBL" id="MBE1612466.1"/>
    </source>
</evidence>
<feature type="compositionally biased region" description="Gly residues" evidence="1">
    <location>
        <begin position="1"/>
        <end position="10"/>
    </location>
</feature>
<dbReference type="AlphaFoldDB" id="A0A927RPT9"/>
<organism evidence="2 3">
    <name type="scientific">Actinopolymorpha pittospori</name>
    <dbReference type="NCBI Taxonomy" id="648752"/>
    <lineage>
        <taxon>Bacteria</taxon>
        <taxon>Bacillati</taxon>
        <taxon>Actinomycetota</taxon>
        <taxon>Actinomycetes</taxon>
        <taxon>Propionibacteriales</taxon>
        <taxon>Actinopolymorphaceae</taxon>
        <taxon>Actinopolymorpha</taxon>
    </lineage>
</organism>
<accession>A0A927RPT9</accession>
<feature type="region of interest" description="Disordered" evidence="1">
    <location>
        <begin position="1"/>
        <end position="42"/>
    </location>
</feature>
<gene>
    <name evidence="2" type="ORF">HEB94_009314</name>
</gene>
<protein>
    <submittedName>
        <fullName evidence="2">Uncharacterized protein</fullName>
    </submittedName>
</protein>